<dbReference type="Gene3D" id="1.10.287.130">
    <property type="match status" value="1"/>
</dbReference>
<keyword evidence="7" id="KW-0472">Membrane</keyword>
<feature type="domain" description="Histidine kinase" evidence="8">
    <location>
        <begin position="194"/>
        <end position="397"/>
    </location>
</feature>
<evidence type="ECO:0000259" key="8">
    <source>
        <dbReference type="PROSITE" id="PS50109"/>
    </source>
</evidence>
<evidence type="ECO:0000256" key="2">
    <source>
        <dbReference type="ARBA" id="ARBA00012438"/>
    </source>
</evidence>
<keyword evidence="3" id="KW-0597">Phosphoprotein</keyword>
<accession>A0A6L4WPC5</accession>
<dbReference type="EMBL" id="WFKK01000051">
    <property type="protein sequence ID" value="KAB7885800.1"/>
    <property type="molecule type" value="Genomic_DNA"/>
</dbReference>
<dbReference type="Pfam" id="PF02518">
    <property type="entry name" value="HATPase_c"/>
    <property type="match status" value="1"/>
</dbReference>
<sequence>MLVLKSLDIDLTKSEARTLLGFSLLYSFLVLVIIGGISFTYYKFQKDLMLQEKRHILQEYSNDFIFKLKDLHVNFDKYKYYPRDEKFNSAIFDSDKKLIFSTLESKDVKFDKVTYISENMIHFIEEPESYYLGTKYIILEIPDDNVWFRSVKGEIITYSFIAFIFMLILGYFISKLFLKPMRDALHLLDRFIKDTTHELNTPISAIITNIEMIDKDILDAKLAKKINRIDIGAKTISNIYEDLTFLTLNNKIISQNENLNLSNVLEQRVEYFKSLATIKKINFVLNIEKDIYLNSDLKKISKLIDNLISNAIKYNKIAGTIKVTLKENFLSIEDTGKGMSKENLSNLFERYSRFDKSVGGFGIGLNIVSLIAKEYNLDIKVESELNKGTKIEVIWQN</sequence>
<dbReference type="SMART" id="SM00387">
    <property type="entry name" value="HATPase_c"/>
    <property type="match status" value="1"/>
</dbReference>
<evidence type="ECO:0000256" key="7">
    <source>
        <dbReference type="SAM" id="Phobius"/>
    </source>
</evidence>
<keyword evidence="7" id="KW-1133">Transmembrane helix</keyword>
<dbReference type="Gene3D" id="3.30.565.10">
    <property type="entry name" value="Histidine kinase-like ATPase, C-terminal domain"/>
    <property type="match status" value="1"/>
</dbReference>
<evidence type="ECO:0000256" key="3">
    <source>
        <dbReference type="ARBA" id="ARBA00022553"/>
    </source>
</evidence>
<dbReference type="PROSITE" id="PS50109">
    <property type="entry name" value="HIS_KIN"/>
    <property type="match status" value="1"/>
</dbReference>
<protein>
    <recommendedName>
        <fullName evidence="2">histidine kinase</fullName>
        <ecNumber evidence="2">2.7.13.3</ecNumber>
    </recommendedName>
</protein>
<dbReference type="PANTHER" id="PTHR45453:SF1">
    <property type="entry name" value="PHOSPHATE REGULON SENSOR PROTEIN PHOR"/>
    <property type="match status" value="1"/>
</dbReference>
<evidence type="ECO:0000313" key="9">
    <source>
        <dbReference type="EMBL" id="KAB7885800.1"/>
    </source>
</evidence>
<comment type="caution">
    <text evidence="9">The sequence shown here is derived from an EMBL/GenBank/DDBJ whole genome shotgun (WGS) entry which is preliminary data.</text>
</comment>
<name>A0A6L4WPC5_9BACT</name>
<gene>
    <name evidence="9" type="ORF">GBG19_13415</name>
</gene>
<dbReference type="GO" id="GO:0016036">
    <property type="term" value="P:cellular response to phosphate starvation"/>
    <property type="evidence" value="ECO:0007669"/>
    <property type="project" value="TreeGrafter"/>
</dbReference>
<feature type="transmembrane region" description="Helical" evidence="7">
    <location>
        <begin position="20"/>
        <end position="44"/>
    </location>
</feature>
<evidence type="ECO:0000256" key="1">
    <source>
        <dbReference type="ARBA" id="ARBA00000085"/>
    </source>
</evidence>
<dbReference type="InterPro" id="IPR003661">
    <property type="entry name" value="HisK_dim/P_dom"/>
</dbReference>
<dbReference type="EC" id="2.7.13.3" evidence="2"/>
<dbReference type="InterPro" id="IPR003594">
    <property type="entry name" value="HATPase_dom"/>
</dbReference>
<dbReference type="InterPro" id="IPR036890">
    <property type="entry name" value="HATPase_C_sf"/>
</dbReference>
<dbReference type="PANTHER" id="PTHR45453">
    <property type="entry name" value="PHOSPHATE REGULON SENSOR PROTEIN PHOR"/>
    <property type="match status" value="1"/>
</dbReference>
<dbReference type="RefSeq" id="WP_152240772.1">
    <property type="nucleotide sequence ID" value="NZ_WFKK01000051.1"/>
</dbReference>
<feature type="transmembrane region" description="Helical" evidence="7">
    <location>
        <begin position="155"/>
        <end position="173"/>
    </location>
</feature>
<keyword evidence="6" id="KW-0902">Two-component regulatory system</keyword>
<dbReference type="Pfam" id="PF00512">
    <property type="entry name" value="HisKA"/>
    <property type="match status" value="1"/>
</dbReference>
<comment type="catalytic activity">
    <reaction evidence="1">
        <text>ATP + protein L-histidine = ADP + protein N-phospho-L-histidine.</text>
        <dbReference type="EC" id="2.7.13.3"/>
    </reaction>
</comment>
<evidence type="ECO:0000313" key="10">
    <source>
        <dbReference type="Proteomes" id="UP000472839"/>
    </source>
</evidence>
<dbReference type="SUPFAM" id="SSF47384">
    <property type="entry name" value="Homodimeric domain of signal transducing histidine kinase"/>
    <property type="match status" value="1"/>
</dbReference>
<dbReference type="GO" id="GO:0004721">
    <property type="term" value="F:phosphoprotein phosphatase activity"/>
    <property type="evidence" value="ECO:0007669"/>
    <property type="project" value="TreeGrafter"/>
</dbReference>
<evidence type="ECO:0000256" key="6">
    <source>
        <dbReference type="ARBA" id="ARBA00023012"/>
    </source>
</evidence>
<dbReference type="GO" id="GO:0000155">
    <property type="term" value="F:phosphorelay sensor kinase activity"/>
    <property type="evidence" value="ECO:0007669"/>
    <property type="project" value="InterPro"/>
</dbReference>
<dbReference type="Proteomes" id="UP000472839">
    <property type="component" value="Unassembled WGS sequence"/>
</dbReference>
<dbReference type="SUPFAM" id="SSF55874">
    <property type="entry name" value="ATPase domain of HSP90 chaperone/DNA topoisomerase II/histidine kinase"/>
    <property type="match status" value="1"/>
</dbReference>
<dbReference type="InterPro" id="IPR036097">
    <property type="entry name" value="HisK_dim/P_sf"/>
</dbReference>
<dbReference type="CDD" id="cd00082">
    <property type="entry name" value="HisKA"/>
    <property type="match status" value="1"/>
</dbReference>
<dbReference type="GO" id="GO:0005886">
    <property type="term" value="C:plasma membrane"/>
    <property type="evidence" value="ECO:0007669"/>
    <property type="project" value="TreeGrafter"/>
</dbReference>
<evidence type="ECO:0000256" key="5">
    <source>
        <dbReference type="ARBA" id="ARBA00022777"/>
    </source>
</evidence>
<dbReference type="AlphaFoldDB" id="A0A6L4WPC5"/>
<evidence type="ECO:0000256" key="4">
    <source>
        <dbReference type="ARBA" id="ARBA00022679"/>
    </source>
</evidence>
<organism evidence="9 10">
    <name type="scientific">Poseidonibacter ostreae</name>
    <dbReference type="NCBI Taxonomy" id="2654171"/>
    <lineage>
        <taxon>Bacteria</taxon>
        <taxon>Pseudomonadati</taxon>
        <taxon>Campylobacterota</taxon>
        <taxon>Epsilonproteobacteria</taxon>
        <taxon>Campylobacterales</taxon>
        <taxon>Arcobacteraceae</taxon>
        <taxon>Poseidonibacter</taxon>
    </lineage>
</organism>
<proteinExistence type="predicted"/>
<dbReference type="InterPro" id="IPR005467">
    <property type="entry name" value="His_kinase_dom"/>
</dbReference>
<keyword evidence="4" id="KW-0808">Transferase</keyword>
<keyword evidence="7" id="KW-0812">Transmembrane</keyword>
<dbReference type="InterPro" id="IPR050351">
    <property type="entry name" value="BphY/WalK/GraS-like"/>
</dbReference>
<dbReference type="CDD" id="cd00075">
    <property type="entry name" value="HATPase"/>
    <property type="match status" value="1"/>
</dbReference>
<keyword evidence="5 9" id="KW-0418">Kinase</keyword>
<reference evidence="9 10" key="1">
    <citation type="submission" date="2019-10" db="EMBL/GenBank/DDBJ databases">
        <title>Poseidonibacter ostreae sp. nov., isolated from the gut of the Ostrea denselamellosa.</title>
        <authorList>
            <person name="Choi A."/>
        </authorList>
    </citation>
    <scope>NUCLEOTIDE SEQUENCE [LARGE SCALE GENOMIC DNA]</scope>
    <source>
        <strain evidence="9 10">SJOD-M-33</strain>
    </source>
</reference>
<dbReference type="SMART" id="SM00388">
    <property type="entry name" value="HisKA"/>
    <property type="match status" value="1"/>
</dbReference>